<evidence type="ECO:0000313" key="1">
    <source>
        <dbReference type="EMBL" id="VEL24803.1"/>
    </source>
</evidence>
<sequence length="92" mass="10476">MDRYLEEAFRLNVKFSLTELQRAINGDGRNDPNPLFKVALNLENDCLVFMPTLPELTHVVASLCGKFTEIISSVRRLPDLLSRVKSNKKVDN</sequence>
<proteinExistence type="predicted"/>
<dbReference type="OrthoDB" id="10251809at2759"/>
<evidence type="ECO:0000313" key="2">
    <source>
        <dbReference type="Proteomes" id="UP000784294"/>
    </source>
</evidence>
<dbReference type="EMBL" id="CAAALY010069773">
    <property type="protein sequence ID" value="VEL24803.1"/>
    <property type="molecule type" value="Genomic_DNA"/>
</dbReference>
<protein>
    <submittedName>
        <fullName evidence="1">Uncharacterized protein</fullName>
    </submittedName>
</protein>
<dbReference type="AlphaFoldDB" id="A0A3S5CIR6"/>
<name>A0A3S5CIR6_9PLAT</name>
<reference evidence="1" key="1">
    <citation type="submission" date="2018-11" db="EMBL/GenBank/DDBJ databases">
        <authorList>
            <consortium name="Pathogen Informatics"/>
        </authorList>
    </citation>
    <scope>NUCLEOTIDE SEQUENCE</scope>
</reference>
<comment type="caution">
    <text evidence="1">The sequence shown here is derived from an EMBL/GenBank/DDBJ whole genome shotgun (WGS) entry which is preliminary data.</text>
</comment>
<keyword evidence="2" id="KW-1185">Reference proteome</keyword>
<gene>
    <name evidence="1" type="ORF">PXEA_LOCUS18243</name>
</gene>
<organism evidence="1 2">
    <name type="scientific">Protopolystoma xenopodis</name>
    <dbReference type="NCBI Taxonomy" id="117903"/>
    <lineage>
        <taxon>Eukaryota</taxon>
        <taxon>Metazoa</taxon>
        <taxon>Spiralia</taxon>
        <taxon>Lophotrochozoa</taxon>
        <taxon>Platyhelminthes</taxon>
        <taxon>Monogenea</taxon>
        <taxon>Polyopisthocotylea</taxon>
        <taxon>Polystomatidea</taxon>
        <taxon>Polystomatidae</taxon>
        <taxon>Protopolystoma</taxon>
    </lineage>
</organism>
<dbReference type="Proteomes" id="UP000784294">
    <property type="component" value="Unassembled WGS sequence"/>
</dbReference>
<accession>A0A3S5CIR6</accession>